<evidence type="ECO:0008006" key="4">
    <source>
        <dbReference type="Google" id="ProtNLM"/>
    </source>
</evidence>
<evidence type="ECO:0000313" key="2">
    <source>
        <dbReference type="EMBL" id="AMW05270.1"/>
    </source>
</evidence>
<dbReference type="eggNOG" id="ENOG5032NR2">
    <property type="taxonomic scope" value="Bacteria"/>
</dbReference>
<organism evidence="2 3">
    <name type="scientific">Gemmatimonas phototrophica</name>
    <dbReference type="NCBI Taxonomy" id="1379270"/>
    <lineage>
        <taxon>Bacteria</taxon>
        <taxon>Pseudomonadati</taxon>
        <taxon>Gemmatimonadota</taxon>
        <taxon>Gemmatimonadia</taxon>
        <taxon>Gemmatimonadales</taxon>
        <taxon>Gemmatimonadaceae</taxon>
        <taxon>Gemmatimonas</taxon>
    </lineage>
</organism>
<dbReference type="KEGG" id="gph:GEMMAAP_11570"/>
<reference evidence="2 3" key="1">
    <citation type="journal article" date="2014" name="Proc. Natl. Acad. Sci. U.S.A.">
        <title>Functional type 2 photosynthetic reaction centers found in the rare bacterial phylum Gemmatimonadetes.</title>
        <authorList>
            <person name="Zeng Y."/>
            <person name="Feng F."/>
            <person name="Medova H."/>
            <person name="Dean J."/>
            <person name="Koblizek M."/>
        </authorList>
    </citation>
    <scope>NUCLEOTIDE SEQUENCE [LARGE SCALE GENOMIC DNA]</scope>
    <source>
        <strain evidence="2 3">AP64</strain>
    </source>
</reference>
<evidence type="ECO:0000313" key="3">
    <source>
        <dbReference type="Proteomes" id="UP000076404"/>
    </source>
</evidence>
<dbReference type="Proteomes" id="UP000076404">
    <property type="component" value="Chromosome"/>
</dbReference>
<evidence type="ECO:0000256" key="1">
    <source>
        <dbReference type="SAM" id="MobiDB-lite"/>
    </source>
</evidence>
<proteinExistence type="predicted"/>
<dbReference type="AlphaFoldDB" id="A0A143BL73"/>
<sequence>MLLAACAKAEDSTPADVAMQFYVTLEISGVRDLPEPRALMAIEPYLVPALATQLSAAYARRDSATKTAPTEKPPLADGNPFSSLFEGHSTYSAKSTTMRGDTALVLVAFTNTDQKPAVMWSDTLVLVKPQTTWRIADIRYGSTWEFGYQGALSQLLKTP</sequence>
<dbReference type="STRING" id="1379270.GEMMAAP_11570"/>
<gene>
    <name evidence="2" type="ORF">GEMMAAP_11570</name>
</gene>
<keyword evidence="3" id="KW-1185">Reference proteome</keyword>
<reference evidence="2 3" key="2">
    <citation type="journal article" date="2016" name="Environ. Microbiol. Rep.">
        <title>Metagenomic evidence for the presence of phototrophic Gemmatimonadetes bacteria in diverse environments.</title>
        <authorList>
            <person name="Zeng Y."/>
            <person name="Baumbach J."/>
            <person name="Barbosa E.G."/>
            <person name="Azevedo V."/>
            <person name="Zhang C."/>
            <person name="Koblizek M."/>
        </authorList>
    </citation>
    <scope>NUCLEOTIDE SEQUENCE [LARGE SCALE GENOMIC DNA]</scope>
    <source>
        <strain evidence="2 3">AP64</strain>
    </source>
</reference>
<feature type="region of interest" description="Disordered" evidence="1">
    <location>
        <begin position="62"/>
        <end position="81"/>
    </location>
</feature>
<name>A0A143BL73_9BACT</name>
<accession>A0A143BL73</accession>
<protein>
    <recommendedName>
        <fullName evidence="4">DUF3828 domain-containing protein</fullName>
    </recommendedName>
</protein>
<dbReference type="EMBL" id="CP011454">
    <property type="protein sequence ID" value="AMW05270.1"/>
    <property type="molecule type" value="Genomic_DNA"/>
</dbReference>